<sequence length="61" mass="6862">MNIKKYNVDLVFCILFLMSLVAAALEVSVVVVVVVVVCEFFCISVLLYCFYRLISGYSDSL</sequence>
<organism evidence="2">
    <name type="scientific">Octopus bimaculoides</name>
    <name type="common">California two-spotted octopus</name>
    <dbReference type="NCBI Taxonomy" id="37653"/>
    <lineage>
        <taxon>Eukaryota</taxon>
        <taxon>Metazoa</taxon>
        <taxon>Spiralia</taxon>
        <taxon>Lophotrochozoa</taxon>
        <taxon>Mollusca</taxon>
        <taxon>Cephalopoda</taxon>
        <taxon>Coleoidea</taxon>
        <taxon>Octopodiformes</taxon>
        <taxon>Octopoda</taxon>
        <taxon>Incirrata</taxon>
        <taxon>Octopodidae</taxon>
        <taxon>Octopus</taxon>
    </lineage>
</organism>
<dbReference type="EMBL" id="KQ427906">
    <property type="protein sequence ID" value="KOF66620.1"/>
    <property type="molecule type" value="Genomic_DNA"/>
</dbReference>
<feature type="transmembrane region" description="Helical" evidence="1">
    <location>
        <begin position="7"/>
        <end position="25"/>
    </location>
</feature>
<dbReference type="AlphaFoldDB" id="A0A0L8FQH5"/>
<feature type="transmembrane region" description="Helical" evidence="1">
    <location>
        <begin position="31"/>
        <end position="51"/>
    </location>
</feature>
<name>A0A0L8FQH5_OCTBM</name>
<reference evidence="2" key="1">
    <citation type="submission" date="2015-07" db="EMBL/GenBank/DDBJ databases">
        <title>MeaNS - Measles Nucleotide Surveillance Program.</title>
        <authorList>
            <person name="Tran T."/>
            <person name="Druce J."/>
        </authorList>
    </citation>
    <scope>NUCLEOTIDE SEQUENCE</scope>
    <source>
        <strain evidence="2">UCB-OBI-ISO-001</strain>
        <tissue evidence="2">Gonad</tissue>
    </source>
</reference>
<evidence type="ECO:0000256" key="1">
    <source>
        <dbReference type="SAM" id="Phobius"/>
    </source>
</evidence>
<keyword evidence="1" id="KW-0472">Membrane</keyword>
<keyword evidence="1" id="KW-1133">Transmembrane helix</keyword>
<evidence type="ECO:0000313" key="2">
    <source>
        <dbReference type="EMBL" id="KOF66620.1"/>
    </source>
</evidence>
<gene>
    <name evidence="2" type="ORF">OCBIM_22011798mg</name>
</gene>
<keyword evidence="1" id="KW-0812">Transmembrane</keyword>
<proteinExistence type="predicted"/>
<protein>
    <submittedName>
        <fullName evidence="2">Uncharacterized protein</fullName>
    </submittedName>
</protein>
<accession>A0A0L8FQH5</accession>